<dbReference type="AlphaFoldDB" id="A0A9N9J8G7"/>
<feature type="non-terminal residue" evidence="1">
    <location>
        <position position="1"/>
    </location>
</feature>
<gene>
    <name evidence="1" type="ORF">FCALED_LOCUS17467</name>
</gene>
<dbReference type="Proteomes" id="UP000789570">
    <property type="component" value="Unassembled WGS sequence"/>
</dbReference>
<keyword evidence="2" id="KW-1185">Reference proteome</keyword>
<accession>A0A9N9J8G7</accession>
<proteinExistence type="predicted"/>
<evidence type="ECO:0000313" key="2">
    <source>
        <dbReference type="Proteomes" id="UP000789570"/>
    </source>
</evidence>
<dbReference type="EMBL" id="CAJVPQ010026867">
    <property type="protein sequence ID" value="CAG8769856.1"/>
    <property type="molecule type" value="Genomic_DNA"/>
</dbReference>
<comment type="caution">
    <text evidence="1">The sequence shown here is derived from an EMBL/GenBank/DDBJ whole genome shotgun (WGS) entry which is preliminary data.</text>
</comment>
<organism evidence="1 2">
    <name type="scientific">Funneliformis caledonium</name>
    <dbReference type="NCBI Taxonomy" id="1117310"/>
    <lineage>
        <taxon>Eukaryota</taxon>
        <taxon>Fungi</taxon>
        <taxon>Fungi incertae sedis</taxon>
        <taxon>Mucoromycota</taxon>
        <taxon>Glomeromycotina</taxon>
        <taxon>Glomeromycetes</taxon>
        <taxon>Glomerales</taxon>
        <taxon>Glomeraceae</taxon>
        <taxon>Funneliformis</taxon>
    </lineage>
</organism>
<name>A0A9N9J8G7_9GLOM</name>
<reference evidence="1" key="1">
    <citation type="submission" date="2021-06" db="EMBL/GenBank/DDBJ databases">
        <authorList>
            <person name="Kallberg Y."/>
            <person name="Tangrot J."/>
            <person name="Rosling A."/>
        </authorList>
    </citation>
    <scope>NUCLEOTIDE SEQUENCE</scope>
    <source>
        <strain evidence="1">UK204</strain>
    </source>
</reference>
<evidence type="ECO:0000313" key="1">
    <source>
        <dbReference type="EMBL" id="CAG8769856.1"/>
    </source>
</evidence>
<sequence length="61" mass="7032">NKLSKDLVEMFIAAAKVLHNFTGYKLDFTNKYDFIVFLLYDSCFCNNGYLVIEVNVKTTKA</sequence>
<protein>
    <submittedName>
        <fullName evidence="1">556_t:CDS:1</fullName>
    </submittedName>
</protein>